<keyword evidence="2" id="KW-1185">Reference proteome</keyword>
<accession>A0ABM7RDV6</accession>
<name>A0ABM7RDV6_9BACT</name>
<protein>
    <submittedName>
        <fullName evidence="1">Uncharacterized protein</fullName>
    </submittedName>
</protein>
<evidence type="ECO:0000313" key="2">
    <source>
        <dbReference type="Proteomes" id="UP001374893"/>
    </source>
</evidence>
<dbReference type="EMBL" id="AP024702">
    <property type="protein sequence ID" value="BCX47566.1"/>
    <property type="molecule type" value="Genomic_DNA"/>
</dbReference>
<sequence length="72" mass="7920">MVTFSPSFALGETRAVGWITGREWTAEGAGSKPERRAVSADGEQWVLHGQKMRGIGHEMDRISGGIFRQAME</sequence>
<proteinExistence type="predicted"/>
<reference evidence="1 2" key="1">
    <citation type="submission" date="2021-06" db="EMBL/GenBank/DDBJ databases">
        <title>Complete genome of Haloferula helveola possessing various polysaccharide degrading enzymes.</title>
        <authorList>
            <person name="Takami H."/>
            <person name="Huang C."/>
            <person name="Hamasaki K."/>
        </authorList>
    </citation>
    <scope>NUCLEOTIDE SEQUENCE [LARGE SCALE GENOMIC DNA]</scope>
    <source>
        <strain evidence="1 2">CN-1</strain>
    </source>
</reference>
<dbReference type="Proteomes" id="UP001374893">
    <property type="component" value="Chromosome"/>
</dbReference>
<evidence type="ECO:0000313" key="1">
    <source>
        <dbReference type="EMBL" id="BCX47566.1"/>
    </source>
</evidence>
<gene>
    <name evidence="1" type="ORF">HAHE_14740</name>
</gene>
<organism evidence="1 2">
    <name type="scientific">Haloferula helveola</name>
    <dbReference type="NCBI Taxonomy" id="490095"/>
    <lineage>
        <taxon>Bacteria</taxon>
        <taxon>Pseudomonadati</taxon>
        <taxon>Verrucomicrobiota</taxon>
        <taxon>Verrucomicrobiia</taxon>
        <taxon>Verrucomicrobiales</taxon>
        <taxon>Verrucomicrobiaceae</taxon>
        <taxon>Haloferula</taxon>
    </lineage>
</organism>